<dbReference type="Proteomes" id="UP000190065">
    <property type="component" value="Unassembled WGS sequence"/>
</dbReference>
<gene>
    <name evidence="1" type="ORF">SAMN02745202_01877</name>
</gene>
<dbReference type="InterPro" id="IPR007838">
    <property type="entry name" value="Cell_div_ZapA-like"/>
</dbReference>
<protein>
    <submittedName>
        <fullName evidence="1">Cell division protein ZapA</fullName>
    </submittedName>
</protein>
<dbReference type="InterPro" id="IPR036192">
    <property type="entry name" value="Cell_div_ZapA-like_sf"/>
</dbReference>
<dbReference type="STRING" id="28136.SAMN02745202_01877"/>
<dbReference type="eggNOG" id="ENOG5033HMZ">
    <property type="taxonomic scope" value="Bacteria"/>
</dbReference>
<proteinExistence type="predicted"/>
<name>A0A1T4QM58_9BACT</name>
<evidence type="ECO:0000313" key="2">
    <source>
        <dbReference type="Proteomes" id="UP000190065"/>
    </source>
</evidence>
<organism evidence="1 2">
    <name type="scientific">Segatella oulorum</name>
    <dbReference type="NCBI Taxonomy" id="28136"/>
    <lineage>
        <taxon>Bacteria</taxon>
        <taxon>Pseudomonadati</taxon>
        <taxon>Bacteroidota</taxon>
        <taxon>Bacteroidia</taxon>
        <taxon>Bacteroidales</taxon>
        <taxon>Prevotellaceae</taxon>
        <taxon>Segatella</taxon>
    </lineage>
</organism>
<sequence>MAEEKNKTLRITLHVYDNEIPLTVLREDEALYREAAKVITDTMNVYAEKYRGQIGRERLLYMALINIAFQYAREARRNDTEPFHEILRKLTSEVEAALA</sequence>
<keyword evidence="1" id="KW-0131">Cell cycle</keyword>
<dbReference type="EMBL" id="FUXK01000023">
    <property type="protein sequence ID" value="SKA04850.1"/>
    <property type="molecule type" value="Genomic_DNA"/>
</dbReference>
<dbReference type="GeneID" id="95427060"/>
<accession>A0A1T4QM58</accession>
<keyword evidence="1" id="KW-0132">Cell division</keyword>
<reference evidence="1 2" key="1">
    <citation type="submission" date="2017-02" db="EMBL/GenBank/DDBJ databases">
        <authorList>
            <person name="Peterson S.W."/>
        </authorList>
    </citation>
    <scope>NUCLEOTIDE SEQUENCE [LARGE SCALE GENOMIC DNA]</scope>
    <source>
        <strain evidence="1 2">ATCC 43324</strain>
    </source>
</reference>
<evidence type="ECO:0000313" key="1">
    <source>
        <dbReference type="EMBL" id="SKA04850.1"/>
    </source>
</evidence>
<dbReference type="AlphaFoldDB" id="A0A1T4QM58"/>
<dbReference type="SUPFAM" id="SSF102829">
    <property type="entry name" value="Cell division protein ZapA-like"/>
    <property type="match status" value="1"/>
</dbReference>
<dbReference type="Pfam" id="PF05164">
    <property type="entry name" value="ZapA"/>
    <property type="match status" value="1"/>
</dbReference>
<dbReference type="GO" id="GO:0051301">
    <property type="term" value="P:cell division"/>
    <property type="evidence" value="ECO:0007669"/>
    <property type="project" value="UniProtKB-KW"/>
</dbReference>
<dbReference type="RefSeq" id="WP_004379606.1">
    <property type="nucleotide sequence ID" value="NZ_CAURQX010000038.1"/>
</dbReference>